<name>A0ABR6Y4M9_9FLAO</name>
<gene>
    <name evidence="2" type="ORF">H6H04_14890</name>
</gene>
<proteinExistence type="predicted"/>
<protein>
    <submittedName>
        <fullName evidence="2">Metal-dependent hydrolase</fullName>
    </submittedName>
</protein>
<sequence>MTEQDLYKLKFPIGEFEKPKVISKEHINEWIASIEALPQSIISITKNLSEEALNYKYRPDGWTIKQVVHHCADSHINSIIRFKLALTEETPTIKPYFEDRFAQLIDYNEPIDAALSILTGVHKKLSLLLNHLNEDELKREFIHPEHGKRFSLEETIGVYAWHSNHHLAHIKQALNCKGRFN</sequence>
<reference evidence="2 3" key="1">
    <citation type="submission" date="2020-08" db="EMBL/GenBank/DDBJ databases">
        <title>Winogradskyella ouciana sp. nov., isolated from the hadal seawater of the Mariana Trench.</title>
        <authorList>
            <person name="He X."/>
        </authorList>
    </citation>
    <scope>NUCLEOTIDE SEQUENCE [LARGE SCALE GENOMIC DNA]</scope>
    <source>
        <strain evidence="2 3">KCTC 22026</strain>
    </source>
</reference>
<organism evidence="2 3">
    <name type="scientific">Winogradskyella echinorum</name>
    <dbReference type="NCBI Taxonomy" id="538189"/>
    <lineage>
        <taxon>Bacteria</taxon>
        <taxon>Pseudomonadati</taxon>
        <taxon>Bacteroidota</taxon>
        <taxon>Flavobacteriia</taxon>
        <taxon>Flavobacteriales</taxon>
        <taxon>Flavobacteriaceae</taxon>
        <taxon>Winogradskyella</taxon>
    </lineage>
</organism>
<dbReference type="InterPro" id="IPR034660">
    <property type="entry name" value="DinB/YfiT-like"/>
</dbReference>
<evidence type="ECO:0000313" key="2">
    <source>
        <dbReference type="EMBL" id="MBC3847682.1"/>
    </source>
</evidence>
<dbReference type="GO" id="GO:0016787">
    <property type="term" value="F:hydrolase activity"/>
    <property type="evidence" value="ECO:0007669"/>
    <property type="project" value="UniProtKB-KW"/>
</dbReference>
<evidence type="ECO:0000313" key="3">
    <source>
        <dbReference type="Proteomes" id="UP000607435"/>
    </source>
</evidence>
<dbReference type="EMBL" id="JACOME010000005">
    <property type="protein sequence ID" value="MBC3847682.1"/>
    <property type="molecule type" value="Genomic_DNA"/>
</dbReference>
<comment type="caution">
    <text evidence="2">The sequence shown here is derived from an EMBL/GenBank/DDBJ whole genome shotgun (WGS) entry which is preliminary data.</text>
</comment>
<dbReference type="Pfam" id="PF12867">
    <property type="entry name" value="DinB_2"/>
    <property type="match status" value="1"/>
</dbReference>
<dbReference type="RefSeq" id="WP_186846785.1">
    <property type="nucleotide sequence ID" value="NZ_JACOME010000005.1"/>
</dbReference>
<dbReference type="Proteomes" id="UP000607435">
    <property type="component" value="Unassembled WGS sequence"/>
</dbReference>
<feature type="domain" description="DinB-like" evidence="1">
    <location>
        <begin position="35"/>
        <end position="170"/>
    </location>
</feature>
<keyword evidence="2" id="KW-0378">Hydrolase</keyword>
<dbReference type="Gene3D" id="1.20.120.450">
    <property type="entry name" value="dinb family like domain"/>
    <property type="match status" value="1"/>
</dbReference>
<keyword evidence="3" id="KW-1185">Reference proteome</keyword>
<dbReference type="SUPFAM" id="SSF109854">
    <property type="entry name" value="DinB/YfiT-like putative metalloenzymes"/>
    <property type="match status" value="1"/>
</dbReference>
<evidence type="ECO:0000259" key="1">
    <source>
        <dbReference type="Pfam" id="PF12867"/>
    </source>
</evidence>
<dbReference type="NCBIfam" id="NF009807">
    <property type="entry name" value="PRK13291.1"/>
    <property type="match status" value="1"/>
</dbReference>
<dbReference type="InterPro" id="IPR024775">
    <property type="entry name" value="DinB-like"/>
</dbReference>
<accession>A0ABR6Y4M9</accession>